<accession>A0ABP8XNQ8</accession>
<dbReference type="Gene3D" id="3.20.20.370">
    <property type="entry name" value="Glycoside hydrolase/deacetylase"/>
    <property type="match status" value="1"/>
</dbReference>
<evidence type="ECO:0000259" key="3">
    <source>
        <dbReference type="PROSITE" id="PS51677"/>
    </source>
</evidence>
<protein>
    <submittedName>
        <fullName evidence="4">Polysaccharide deacetylase family protein</fullName>
    </submittedName>
</protein>
<feature type="domain" description="NodB homology" evidence="3">
    <location>
        <begin position="78"/>
        <end position="257"/>
    </location>
</feature>
<name>A0ABP8XNQ8_9MICO</name>
<organism evidence="4 5">
    <name type="scientific">Pedococcus ginsenosidimutans</name>
    <dbReference type="NCBI Taxonomy" id="490570"/>
    <lineage>
        <taxon>Bacteria</taxon>
        <taxon>Bacillati</taxon>
        <taxon>Actinomycetota</taxon>
        <taxon>Actinomycetes</taxon>
        <taxon>Micrococcales</taxon>
        <taxon>Intrasporangiaceae</taxon>
        <taxon>Pedococcus</taxon>
    </lineage>
</organism>
<keyword evidence="5" id="KW-1185">Reference proteome</keyword>
<evidence type="ECO:0000313" key="5">
    <source>
        <dbReference type="Proteomes" id="UP001500556"/>
    </source>
</evidence>
<evidence type="ECO:0000313" key="4">
    <source>
        <dbReference type="EMBL" id="GAA4710544.1"/>
    </source>
</evidence>
<evidence type="ECO:0000256" key="1">
    <source>
        <dbReference type="SAM" id="MobiDB-lite"/>
    </source>
</evidence>
<keyword evidence="2" id="KW-0732">Signal</keyword>
<evidence type="ECO:0000256" key="2">
    <source>
        <dbReference type="SAM" id="SignalP"/>
    </source>
</evidence>
<dbReference type="PANTHER" id="PTHR10587">
    <property type="entry name" value="GLYCOSYL TRANSFERASE-RELATED"/>
    <property type="match status" value="1"/>
</dbReference>
<dbReference type="EMBL" id="BAABLO010000001">
    <property type="protein sequence ID" value="GAA4710544.1"/>
    <property type="molecule type" value="Genomic_DNA"/>
</dbReference>
<dbReference type="InterPro" id="IPR050248">
    <property type="entry name" value="Polysacc_deacetylase_ArnD"/>
</dbReference>
<feature type="region of interest" description="Disordered" evidence="1">
    <location>
        <begin position="20"/>
        <end position="79"/>
    </location>
</feature>
<dbReference type="PANTHER" id="PTHR10587:SF137">
    <property type="entry name" value="4-DEOXY-4-FORMAMIDO-L-ARABINOSE-PHOSPHOUNDECAPRENOL DEFORMYLASE ARND-RELATED"/>
    <property type="match status" value="1"/>
</dbReference>
<comment type="caution">
    <text evidence="4">The sequence shown here is derived from an EMBL/GenBank/DDBJ whole genome shotgun (WGS) entry which is preliminary data.</text>
</comment>
<dbReference type="Pfam" id="PF01522">
    <property type="entry name" value="Polysacc_deac_1"/>
    <property type="match status" value="1"/>
</dbReference>
<proteinExistence type="predicted"/>
<gene>
    <name evidence="4" type="ORF">GCM10025782_03220</name>
</gene>
<dbReference type="InterPro" id="IPR002509">
    <property type="entry name" value="NODB_dom"/>
</dbReference>
<feature type="chain" id="PRO_5046930061" evidence="2">
    <location>
        <begin position="16"/>
        <end position="266"/>
    </location>
</feature>
<dbReference type="PROSITE" id="PS51677">
    <property type="entry name" value="NODB"/>
    <property type="match status" value="1"/>
</dbReference>
<sequence>MLAIGLTGISGAALAGCSTGPADAPAAAPTSAGTGATASPTPSSTAPRPTTSGAGTQGPPAVALSSGPDITHGPRTGNHVALTFHGQGPESMARDILASCAKARATVTVFAVGTWLEQYAHVGREVVAAGHELGNHTWSHQQMKQLSSAQAVDEAVRGAKALKAAVGTAGWWFRPSGTQHSTATIRAAAATAGYHRCVSYDVDPEDFKDPGAEAVRARTLAAVRPGSIVSLHFGHQGTVDALPGILAGLHAKGLQAVTLSTMLREQ</sequence>
<feature type="compositionally biased region" description="Low complexity" evidence="1">
    <location>
        <begin position="20"/>
        <end position="54"/>
    </location>
</feature>
<dbReference type="CDD" id="cd10917">
    <property type="entry name" value="CE4_NodB_like_6s_7s"/>
    <property type="match status" value="1"/>
</dbReference>
<reference evidence="5" key="1">
    <citation type="journal article" date="2019" name="Int. J. Syst. Evol. Microbiol.">
        <title>The Global Catalogue of Microorganisms (GCM) 10K type strain sequencing project: providing services to taxonomists for standard genome sequencing and annotation.</title>
        <authorList>
            <consortium name="The Broad Institute Genomics Platform"/>
            <consortium name="The Broad Institute Genome Sequencing Center for Infectious Disease"/>
            <person name="Wu L."/>
            <person name="Ma J."/>
        </authorList>
    </citation>
    <scope>NUCLEOTIDE SEQUENCE [LARGE SCALE GENOMIC DNA]</scope>
    <source>
        <strain evidence="5">JCM 18961</strain>
    </source>
</reference>
<dbReference type="InterPro" id="IPR011330">
    <property type="entry name" value="Glyco_hydro/deAcase_b/a-brl"/>
</dbReference>
<dbReference type="Proteomes" id="UP001500556">
    <property type="component" value="Unassembled WGS sequence"/>
</dbReference>
<feature type="signal peptide" evidence="2">
    <location>
        <begin position="1"/>
        <end position="15"/>
    </location>
</feature>
<dbReference type="SUPFAM" id="SSF88713">
    <property type="entry name" value="Glycoside hydrolase/deacetylase"/>
    <property type="match status" value="1"/>
</dbReference>